<dbReference type="PATRIC" id="fig|1179773.3.peg.7883"/>
<feature type="transmembrane region" description="Helical" evidence="1">
    <location>
        <begin position="346"/>
        <end position="370"/>
    </location>
</feature>
<dbReference type="GO" id="GO:0022857">
    <property type="term" value="F:transmembrane transporter activity"/>
    <property type="evidence" value="ECO:0007669"/>
    <property type="project" value="InterPro"/>
</dbReference>
<keyword evidence="1" id="KW-0472">Membrane</keyword>
<dbReference type="Pfam" id="PF07690">
    <property type="entry name" value="MFS_1"/>
    <property type="match status" value="2"/>
</dbReference>
<name>K0KBV6_SACES</name>
<dbReference type="InterPro" id="IPR011701">
    <property type="entry name" value="MFS"/>
</dbReference>
<dbReference type="STRING" id="1179773.BN6_78090"/>
<dbReference type="PANTHER" id="PTHR23542:SF1">
    <property type="entry name" value="MAJOR FACILITATOR SUPERFAMILY (MFS) PROFILE DOMAIN-CONTAINING PROTEIN"/>
    <property type="match status" value="1"/>
</dbReference>
<keyword evidence="1" id="KW-1133">Transmembrane helix</keyword>
<protein>
    <submittedName>
        <fullName evidence="2">Putative membrane protein</fullName>
    </submittedName>
</protein>
<feature type="transmembrane region" description="Helical" evidence="1">
    <location>
        <begin position="473"/>
        <end position="493"/>
    </location>
</feature>
<sequence length="530" mass="53601">MATRASLSGVVRSKAFAENSKDVTAPVESTDARTEPSLDTADAVIAWTRSWVSRSSAVLVLSSARRVSTWSRMAALRASSSALRPVGSVTAVPSLVPLGGADANRGRRVPADIGGGPVGGRVHSGRVLRPYRELAAIPGLPSLLLWSMVGRLHIPGTPLASSFLIAGWTGSYAAAGLVGGAFAVGLGIAGPVRGRAADRNPASRLLLVTAIGYGVASGVAGLLPTVLPPSWWPLSVVVAVLAGMSMPPVTQLSRASFPRLATGPARQAVFTVEASMQELMYVVGPALAAFAVAVADPRTALWLCGAMGVLGALGFRGALRRAGLDEPAARPERTGGRTLLADRSMLYALLTGLCVVASLVSVDMVVIAWARDRGSPALAGVLTAVWGVGSVLGGLVAGGWTGGFRLTRRLAVLALGVAALVPVLPPVLVPSSAWLIGAVLAVGGLAIAPAIAANNARVDDLAPDGRKAEAFGWMGAFSTAGSALVLPAVGWLLDHVGPAAAALASTGAALLAVALSSRVRVPAARDHAVG</sequence>
<feature type="transmembrane region" description="Helical" evidence="1">
    <location>
        <begin position="204"/>
        <end position="224"/>
    </location>
</feature>
<feature type="transmembrane region" description="Helical" evidence="1">
    <location>
        <begin position="410"/>
        <end position="428"/>
    </location>
</feature>
<accession>K0KBV6</accession>
<feature type="transmembrane region" description="Helical" evidence="1">
    <location>
        <begin position="230"/>
        <end position="249"/>
    </location>
</feature>
<dbReference type="InterPro" id="IPR036259">
    <property type="entry name" value="MFS_trans_sf"/>
</dbReference>
<feature type="transmembrane region" description="Helical" evidence="1">
    <location>
        <begin position="499"/>
        <end position="517"/>
    </location>
</feature>
<dbReference type="HOGENOM" id="CLU_033532_1_0_11"/>
<proteinExistence type="predicted"/>
<evidence type="ECO:0000313" key="2">
    <source>
        <dbReference type="EMBL" id="CCH35027.1"/>
    </source>
</evidence>
<reference evidence="2 3" key="1">
    <citation type="journal article" date="2012" name="BMC Genomics">
        <title>Complete genome sequence of Saccharothrix espanaensis DSM 44229T and comparison to the other completely sequenced Pseudonocardiaceae.</title>
        <authorList>
            <person name="Strobel T."/>
            <person name="Al-Dilaimi A."/>
            <person name="Blom J."/>
            <person name="Gessner A."/>
            <person name="Kalinowski J."/>
            <person name="Luzhetska M."/>
            <person name="Puhler A."/>
            <person name="Szczepanowski R."/>
            <person name="Bechthold A."/>
            <person name="Ruckert C."/>
        </authorList>
    </citation>
    <scope>NUCLEOTIDE SEQUENCE [LARGE SCALE GENOMIC DNA]</scope>
    <source>
        <strain evidence="3">ATCC 51144 / DSM 44229 / JCM 9112 / NBRC 15066 / NRRL 15764</strain>
    </source>
</reference>
<feature type="transmembrane region" description="Helical" evidence="1">
    <location>
        <begin position="172"/>
        <end position="192"/>
    </location>
</feature>
<keyword evidence="3" id="KW-1185">Reference proteome</keyword>
<dbReference type="KEGG" id="sesp:BN6_78090"/>
<keyword evidence="1" id="KW-0812">Transmembrane</keyword>
<evidence type="ECO:0000256" key="1">
    <source>
        <dbReference type="SAM" id="Phobius"/>
    </source>
</evidence>
<feature type="transmembrane region" description="Helical" evidence="1">
    <location>
        <begin position="376"/>
        <end position="398"/>
    </location>
</feature>
<dbReference type="eggNOG" id="COG2814">
    <property type="taxonomic scope" value="Bacteria"/>
</dbReference>
<dbReference type="AlphaFoldDB" id="K0KBV6"/>
<dbReference type="PANTHER" id="PTHR23542">
    <property type="match status" value="1"/>
</dbReference>
<feature type="transmembrane region" description="Helical" evidence="1">
    <location>
        <begin position="434"/>
        <end position="452"/>
    </location>
</feature>
<organism evidence="2 3">
    <name type="scientific">Saccharothrix espanaensis (strain ATCC 51144 / DSM 44229 / JCM 9112 / NBRC 15066 / NRRL 15764)</name>
    <dbReference type="NCBI Taxonomy" id="1179773"/>
    <lineage>
        <taxon>Bacteria</taxon>
        <taxon>Bacillati</taxon>
        <taxon>Actinomycetota</taxon>
        <taxon>Actinomycetes</taxon>
        <taxon>Pseudonocardiales</taxon>
        <taxon>Pseudonocardiaceae</taxon>
        <taxon>Saccharothrix</taxon>
    </lineage>
</organism>
<dbReference type="SUPFAM" id="SSF103473">
    <property type="entry name" value="MFS general substrate transporter"/>
    <property type="match status" value="1"/>
</dbReference>
<feature type="transmembrane region" description="Helical" evidence="1">
    <location>
        <begin position="134"/>
        <end position="152"/>
    </location>
</feature>
<dbReference type="Proteomes" id="UP000006281">
    <property type="component" value="Chromosome"/>
</dbReference>
<gene>
    <name evidence="2" type="ordered locus">BN6_78090</name>
</gene>
<evidence type="ECO:0000313" key="3">
    <source>
        <dbReference type="Proteomes" id="UP000006281"/>
    </source>
</evidence>
<dbReference type="EMBL" id="HE804045">
    <property type="protein sequence ID" value="CCH35027.1"/>
    <property type="molecule type" value="Genomic_DNA"/>
</dbReference>
<dbReference type="Gene3D" id="1.20.1250.20">
    <property type="entry name" value="MFS general substrate transporter like domains"/>
    <property type="match status" value="1"/>
</dbReference>